<proteinExistence type="predicted"/>
<comment type="caution">
    <text evidence="1">The sequence shown here is derived from an EMBL/GenBank/DDBJ whole genome shotgun (WGS) entry which is preliminary data.</text>
</comment>
<dbReference type="EMBL" id="JAIGYQ010000007">
    <property type="protein sequence ID" value="MBX7491025.1"/>
    <property type="molecule type" value="Genomic_DNA"/>
</dbReference>
<evidence type="ECO:0000313" key="1">
    <source>
        <dbReference type="EMBL" id="MBX7491025.1"/>
    </source>
</evidence>
<organism evidence="1 2">
    <name type="scientific">Helicobacter turcicus</name>
    <dbReference type="NCBI Taxonomy" id="2867412"/>
    <lineage>
        <taxon>Bacteria</taxon>
        <taxon>Pseudomonadati</taxon>
        <taxon>Campylobacterota</taxon>
        <taxon>Epsilonproteobacteria</taxon>
        <taxon>Campylobacterales</taxon>
        <taxon>Helicobacteraceae</taxon>
        <taxon>Helicobacter</taxon>
    </lineage>
</organism>
<gene>
    <name evidence="1" type="ORF">K4G57_06055</name>
</gene>
<accession>A0ABS7JNT6</accession>
<dbReference type="Proteomes" id="UP000700059">
    <property type="component" value="Unassembled WGS sequence"/>
</dbReference>
<protein>
    <submittedName>
        <fullName evidence="1">Uncharacterized protein</fullName>
    </submittedName>
</protein>
<keyword evidence="2" id="KW-1185">Reference proteome</keyword>
<sequence>MRKVVGGAYLSGRIPKDYGIVSNFGQNIYYTAYYEVELDARDSPYFNLGSNYYAAVATTYDFRTNRITTEVVKINNNNSSDVKTINFQNNVISKIKNFNQVRDWIKSDKSNIKYFR</sequence>
<evidence type="ECO:0000313" key="2">
    <source>
        <dbReference type="Proteomes" id="UP000700059"/>
    </source>
</evidence>
<name>A0ABS7JNT6_9HELI</name>
<reference evidence="1 2" key="1">
    <citation type="submission" date="2021-08" db="EMBL/GenBank/DDBJ databases">
        <title>Helicobacter spp. isolated from feces of Anatolian Ground Squirrel (Spermophilus xanthoprymnus) in Turkey.</title>
        <authorList>
            <person name="Aydin F."/>
            <person name="Abay S."/>
            <person name="Kayman T."/>
            <person name="Karakaya E."/>
            <person name="Saticioglu I.B."/>
        </authorList>
    </citation>
    <scope>NUCLEOTIDE SEQUENCE [LARGE SCALE GENOMIC DNA]</scope>
    <source>
        <strain evidence="1 2">Faydin-H70</strain>
    </source>
</reference>